<evidence type="ECO:0000313" key="3">
    <source>
        <dbReference type="Proteomes" id="UP001374893"/>
    </source>
</evidence>
<dbReference type="Gene3D" id="1.10.238.10">
    <property type="entry name" value="EF-hand"/>
    <property type="match status" value="1"/>
</dbReference>
<protein>
    <recommendedName>
        <fullName evidence="1">EF-hand domain-containing protein</fullName>
    </recommendedName>
</protein>
<dbReference type="CDD" id="cd00051">
    <property type="entry name" value="EFh"/>
    <property type="match status" value="1"/>
</dbReference>
<evidence type="ECO:0000313" key="2">
    <source>
        <dbReference type="EMBL" id="BCX46483.1"/>
    </source>
</evidence>
<gene>
    <name evidence="2" type="ORF">HAHE_03910</name>
</gene>
<accession>A0ABN6H0H4</accession>
<dbReference type="RefSeq" id="WP_338688133.1">
    <property type="nucleotide sequence ID" value="NZ_AP024702.1"/>
</dbReference>
<feature type="domain" description="EF-hand" evidence="1">
    <location>
        <begin position="27"/>
        <end position="62"/>
    </location>
</feature>
<dbReference type="Proteomes" id="UP001374893">
    <property type="component" value="Chromosome"/>
</dbReference>
<proteinExistence type="predicted"/>
<sequence>MKYLLLLLPVFVSCTGTDPHSEVAHNRKVMALQEKFDRFDYNANGKLTRTEIEQGLRESSVEGVTPAEIDALMKHYDINDDGGISRWEAQHAINSPLPEHQ</sequence>
<dbReference type="EMBL" id="AP024702">
    <property type="protein sequence ID" value="BCX46483.1"/>
    <property type="molecule type" value="Genomic_DNA"/>
</dbReference>
<reference evidence="2 3" key="1">
    <citation type="submission" date="2021-06" db="EMBL/GenBank/DDBJ databases">
        <title>Complete genome of Haloferula helveola possessing various polysaccharide degrading enzymes.</title>
        <authorList>
            <person name="Takami H."/>
            <person name="Huang C."/>
            <person name="Hamasaki K."/>
        </authorList>
    </citation>
    <scope>NUCLEOTIDE SEQUENCE [LARGE SCALE GENOMIC DNA]</scope>
    <source>
        <strain evidence="2 3">CN-1</strain>
    </source>
</reference>
<dbReference type="InterPro" id="IPR011992">
    <property type="entry name" value="EF-hand-dom_pair"/>
</dbReference>
<keyword evidence="3" id="KW-1185">Reference proteome</keyword>
<organism evidence="2 3">
    <name type="scientific">Haloferula helveola</name>
    <dbReference type="NCBI Taxonomy" id="490095"/>
    <lineage>
        <taxon>Bacteria</taxon>
        <taxon>Pseudomonadati</taxon>
        <taxon>Verrucomicrobiota</taxon>
        <taxon>Verrucomicrobiia</taxon>
        <taxon>Verrucomicrobiales</taxon>
        <taxon>Verrucomicrobiaceae</taxon>
        <taxon>Haloferula</taxon>
    </lineage>
</organism>
<dbReference type="InterPro" id="IPR018247">
    <property type="entry name" value="EF_Hand_1_Ca_BS"/>
</dbReference>
<dbReference type="Pfam" id="PF13499">
    <property type="entry name" value="EF-hand_7"/>
    <property type="match status" value="1"/>
</dbReference>
<dbReference type="PROSITE" id="PS00018">
    <property type="entry name" value="EF_HAND_1"/>
    <property type="match status" value="1"/>
</dbReference>
<dbReference type="SMART" id="SM00054">
    <property type="entry name" value="EFh"/>
    <property type="match status" value="2"/>
</dbReference>
<dbReference type="SUPFAM" id="SSF47473">
    <property type="entry name" value="EF-hand"/>
    <property type="match status" value="1"/>
</dbReference>
<name>A0ABN6H0H4_9BACT</name>
<dbReference type="PROSITE" id="PS50222">
    <property type="entry name" value="EF_HAND_2"/>
    <property type="match status" value="1"/>
</dbReference>
<dbReference type="InterPro" id="IPR002048">
    <property type="entry name" value="EF_hand_dom"/>
</dbReference>
<evidence type="ECO:0000259" key="1">
    <source>
        <dbReference type="PROSITE" id="PS50222"/>
    </source>
</evidence>